<dbReference type="SMART" id="SM00563">
    <property type="entry name" value="PlsC"/>
    <property type="match status" value="1"/>
</dbReference>
<accession>A0A238FUG0</accession>
<feature type="region of interest" description="Disordered" evidence="1">
    <location>
        <begin position="627"/>
        <end position="649"/>
    </location>
</feature>
<evidence type="ECO:0000256" key="2">
    <source>
        <dbReference type="SAM" id="Phobius"/>
    </source>
</evidence>
<keyword evidence="5" id="KW-1185">Reference proteome</keyword>
<dbReference type="GO" id="GO:0016287">
    <property type="term" value="F:glycerone-phosphate O-acyltransferase activity"/>
    <property type="evidence" value="ECO:0007669"/>
    <property type="project" value="TreeGrafter"/>
</dbReference>
<sequence length="649" mass="72594">MARSAQPQPPESGYDGDGPPTGPPTLTAAADGSPTSWSYFFIRLLFVFVLRVFYSNVVVEGVENIPQDGVPCMLCANHSNSLTDALLLVTTVPTWKRRLLRLTAKDSQFGRKTFTSWLIESAGTVPIKRQKEHGKAGTTVDNSAVFEKLIDALGKGDMVCIFPEGMSRYYPQIAPLKQGVARILSDTLTRHEHDHDFKVAVQTCSITYLHRNLFRDADCLCWVVRSDVLVTFHPPIIVTPKTHPGLIAKPTPEGKAAPDEGSVRRLTSLIGTEIRSGILDAPSWTYIRAANTCRRLYAPLGTKLGLGEHVRLTQRFVEGLTGRKAIKPWQEGEDVKGVLKTPMRRARPGEDFFGLDKSESEDRPSSQDDLDRLVKDLTNYQDLLYVHGIKDDRVRNSRLLRRRTLVKRLFVRLLGATALFVVCLPGLVFWTPIFVIATKASRKVKKAGPVFDTYDEVAQTKLVYGLVVGVAEGLLVCLLTLPLSWLTLFIFPTLMWLTLRWLEDLTSSLRASIALFRLLLIGKRQLRVLRDMRESLRIRVENLAVKDCGLPRDAEKYIETQRGWRVASSLGFFSLRRRRKKDWNESLKLFDVSEYPGDDMPSDLVSSAPLTPAAIAGPSVAKVGSSLTSLTSVAEERPRRGRVDRLKEA</sequence>
<dbReference type="OrthoDB" id="5567124at2759"/>
<keyword evidence="2" id="KW-1133">Transmembrane helix</keyword>
<dbReference type="InterPro" id="IPR052744">
    <property type="entry name" value="GPAT/DAPAT"/>
</dbReference>
<feature type="compositionally biased region" description="Basic and acidic residues" evidence="1">
    <location>
        <begin position="634"/>
        <end position="649"/>
    </location>
</feature>
<evidence type="ECO:0000256" key="1">
    <source>
        <dbReference type="SAM" id="MobiDB-lite"/>
    </source>
</evidence>
<dbReference type="PANTHER" id="PTHR31605">
    <property type="entry name" value="GLYCEROL-3-PHOSPHATE O-ACYLTRANSFERASE 1"/>
    <property type="match status" value="1"/>
</dbReference>
<feature type="domain" description="Phospholipid/glycerol acyltransferase" evidence="3">
    <location>
        <begin position="72"/>
        <end position="209"/>
    </location>
</feature>
<evidence type="ECO:0000313" key="5">
    <source>
        <dbReference type="Proteomes" id="UP000198372"/>
    </source>
</evidence>
<dbReference type="EMBL" id="FMSP01000023">
    <property type="protein sequence ID" value="SCV74706.1"/>
    <property type="molecule type" value="Genomic_DNA"/>
</dbReference>
<dbReference type="InterPro" id="IPR002123">
    <property type="entry name" value="Plipid/glycerol_acylTrfase"/>
</dbReference>
<dbReference type="GO" id="GO:0008654">
    <property type="term" value="P:phospholipid biosynthetic process"/>
    <property type="evidence" value="ECO:0007669"/>
    <property type="project" value="TreeGrafter"/>
</dbReference>
<feature type="region of interest" description="Disordered" evidence="1">
    <location>
        <begin position="1"/>
        <end position="28"/>
    </location>
</feature>
<feature type="transmembrane region" description="Helical" evidence="2">
    <location>
        <begin position="409"/>
        <end position="437"/>
    </location>
</feature>
<evidence type="ECO:0000259" key="3">
    <source>
        <dbReference type="SMART" id="SM00563"/>
    </source>
</evidence>
<feature type="region of interest" description="Disordered" evidence="1">
    <location>
        <begin position="347"/>
        <end position="368"/>
    </location>
</feature>
<dbReference type="Proteomes" id="UP000198372">
    <property type="component" value="Unassembled WGS sequence"/>
</dbReference>
<dbReference type="SUPFAM" id="SSF69593">
    <property type="entry name" value="Glycerol-3-phosphate (1)-acyltransferase"/>
    <property type="match status" value="1"/>
</dbReference>
<protein>
    <submittedName>
        <fullName evidence="4">BQ2448_7735 protein</fullName>
    </submittedName>
</protein>
<organism evidence="4 5">
    <name type="scientific">Microbotryum intermedium</name>
    <dbReference type="NCBI Taxonomy" id="269621"/>
    <lineage>
        <taxon>Eukaryota</taxon>
        <taxon>Fungi</taxon>
        <taxon>Dikarya</taxon>
        <taxon>Basidiomycota</taxon>
        <taxon>Pucciniomycotina</taxon>
        <taxon>Microbotryomycetes</taxon>
        <taxon>Microbotryales</taxon>
        <taxon>Microbotryaceae</taxon>
        <taxon>Microbotryum</taxon>
    </lineage>
</organism>
<dbReference type="AlphaFoldDB" id="A0A238FUG0"/>
<dbReference type="GO" id="GO:0004366">
    <property type="term" value="F:glycerol-3-phosphate O-acyltransferase activity"/>
    <property type="evidence" value="ECO:0007669"/>
    <property type="project" value="TreeGrafter"/>
</dbReference>
<feature type="transmembrane region" description="Helical" evidence="2">
    <location>
        <begin position="462"/>
        <end position="491"/>
    </location>
</feature>
<evidence type="ECO:0000313" key="4">
    <source>
        <dbReference type="EMBL" id="SCV74706.1"/>
    </source>
</evidence>
<reference evidence="5" key="1">
    <citation type="submission" date="2016-09" db="EMBL/GenBank/DDBJ databases">
        <authorList>
            <person name="Jeantristanb JTB J.-T."/>
            <person name="Ricardo R."/>
        </authorList>
    </citation>
    <scope>NUCLEOTIDE SEQUENCE [LARGE SCALE GENOMIC DNA]</scope>
</reference>
<name>A0A238FUG0_9BASI</name>
<keyword evidence="2" id="KW-0472">Membrane</keyword>
<dbReference type="PANTHER" id="PTHR31605:SF0">
    <property type="entry name" value="GLYCEROL-3-PHOSPHATE O-ACYLTRANSFERASE 1"/>
    <property type="match status" value="1"/>
</dbReference>
<keyword evidence="2" id="KW-0812">Transmembrane</keyword>
<gene>
    <name evidence="4" type="ORF">BQ2448_7735</name>
</gene>
<dbReference type="Pfam" id="PF01553">
    <property type="entry name" value="Acyltransferase"/>
    <property type="match status" value="1"/>
</dbReference>
<proteinExistence type="predicted"/>